<name>A0A4S4KA04_9APHY</name>
<evidence type="ECO:0000256" key="1">
    <source>
        <dbReference type="SAM" id="Phobius"/>
    </source>
</evidence>
<proteinExistence type="predicted"/>
<dbReference type="EMBL" id="SGPJ01000397">
    <property type="protein sequence ID" value="THG94788.1"/>
    <property type="molecule type" value="Genomic_DNA"/>
</dbReference>
<keyword evidence="3" id="KW-1185">Reference proteome</keyword>
<accession>A0A4S4KA04</accession>
<dbReference type="Proteomes" id="UP000309038">
    <property type="component" value="Unassembled WGS sequence"/>
</dbReference>
<reference evidence="2 3" key="1">
    <citation type="submission" date="2019-02" db="EMBL/GenBank/DDBJ databases">
        <title>Genome sequencing of the rare red list fungi Phlebia centrifuga.</title>
        <authorList>
            <person name="Buettner E."/>
            <person name="Kellner H."/>
        </authorList>
    </citation>
    <scope>NUCLEOTIDE SEQUENCE [LARGE SCALE GENOMIC DNA]</scope>
    <source>
        <strain evidence="2 3">DSM 108282</strain>
    </source>
</reference>
<evidence type="ECO:0000313" key="3">
    <source>
        <dbReference type="Proteomes" id="UP000309038"/>
    </source>
</evidence>
<feature type="transmembrane region" description="Helical" evidence="1">
    <location>
        <begin position="6"/>
        <end position="29"/>
    </location>
</feature>
<keyword evidence="1" id="KW-1133">Transmembrane helix</keyword>
<gene>
    <name evidence="2" type="ORF">EW026_g6748</name>
</gene>
<comment type="caution">
    <text evidence="2">The sequence shown here is derived from an EMBL/GenBank/DDBJ whole genome shotgun (WGS) entry which is preliminary data.</text>
</comment>
<organism evidence="2 3">
    <name type="scientific">Hermanssonia centrifuga</name>
    <dbReference type="NCBI Taxonomy" id="98765"/>
    <lineage>
        <taxon>Eukaryota</taxon>
        <taxon>Fungi</taxon>
        <taxon>Dikarya</taxon>
        <taxon>Basidiomycota</taxon>
        <taxon>Agaricomycotina</taxon>
        <taxon>Agaricomycetes</taxon>
        <taxon>Polyporales</taxon>
        <taxon>Meruliaceae</taxon>
        <taxon>Hermanssonia</taxon>
    </lineage>
</organism>
<dbReference type="AlphaFoldDB" id="A0A4S4KA04"/>
<evidence type="ECO:0000313" key="2">
    <source>
        <dbReference type="EMBL" id="THG94788.1"/>
    </source>
</evidence>
<protein>
    <submittedName>
        <fullName evidence="2">Uncharacterized protein</fullName>
    </submittedName>
</protein>
<keyword evidence="1" id="KW-0812">Transmembrane</keyword>
<sequence>MLLRDGTMYFVVLFAINISQVVLTIVALFPITDIFGVLSPILVSRFLLNLRQLGEPQNETQSHFNSRFSIPGFRVPTLESVIGNMGADLDHGPAEEAIMDGGDAEVEVLDAIAEDGSGVLVEESVHEFQAEVPLQMA</sequence>
<keyword evidence="1" id="KW-0472">Membrane</keyword>